<feature type="transmembrane region" description="Helical" evidence="7">
    <location>
        <begin position="20"/>
        <end position="41"/>
    </location>
</feature>
<evidence type="ECO:0000256" key="5">
    <source>
        <dbReference type="ARBA" id="ARBA00022989"/>
    </source>
</evidence>
<keyword evidence="10" id="KW-1185">Reference proteome</keyword>
<dbReference type="Pfam" id="PF00528">
    <property type="entry name" value="BPD_transp_1"/>
    <property type="match status" value="1"/>
</dbReference>
<sequence length="302" mass="34073">MITVRKKKHYLNTDRVGYGFVLPALLFMGVFIVFPIVYNFILSFQQVDVMTLMSPHKEWIGFQNYKNVIGSQYLLKSLKNTLIFTVGCIFFQFTIGFALAILFNGPAKCLKPISGLTMISYIMPATVTAILFKFMFATSGGIFNELGLSLGLIQEPIEWLLKPDTAMWSVIITNTWSGIPFNMILLLSGLTTIPTEIYESAVIDGANSIQKFFKITLPMMKSSIEAVLVLGFVYTFKCFELIYVMTTGGPVYSTELMSIYSYRRSFMEFNFSEGGAIANILFLILFVIGLFYTKTIGKEELM</sequence>
<evidence type="ECO:0000256" key="7">
    <source>
        <dbReference type="RuleBase" id="RU363032"/>
    </source>
</evidence>
<dbReference type="CDD" id="cd06261">
    <property type="entry name" value="TM_PBP2"/>
    <property type="match status" value="1"/>
</dbReference>
<evidence type="ECO:0000256" key="6">
    <source>
        <dbReference type="ARBA" id="ARBA00023136"/>
    </source>
</evidence>
<name>A0A9X8ULF4_9FIRM</name>
<evidence type="ECO:0000256" key="3">
    <source>
        <dbReference type="ARBA" id="ARBA00022475"/>
    </source>
</evidence>
<feature type="transmembrane region" description="Helical" evidence="7">
    <location>
        <begin position="82"/>
        <end position="103"/>
    </location>
</feature>
<feature type="transmembrane region" description="Helical" evidence="7">
    <location>
        <begin position="276"/>
        <end position="293"/>
    </location>
</feature>
<keyword evidence="4 7" id="KW-0812">Transmembrane</keyword>
<dbReference type="Gene3D" id="1.10.3720.10">
    <property type="entry name" value="MetI-like"/>
    <property type="match status" value="1"/>
</dbReference>
<dbReference type="GO" id="GO:0055085">
    <property type="term" value="P:transmembrane transport"/>
    <property type="evidence" value="ECO:0007669"/>
    <property type="project" value="InterPro"/>
</dbReference>
<dbReference type="SUPFAM" id="SSF160964">
    <property type="entry name" value="MalF N-terminal region-like"/>
    <property type="match status" value="1"/>
</dbReference>
<reference evidence="9 10" key="1">
    <citation type="submission" date="2019-03" db="EMBL/GenBank/DDBJ databases">
        <title>Genomic Encyclopedia of Type Strains, Phase IV (KMG-IV): sequencing the most valuable type-strain genomes for metagenomic binning, comparative biology and taxonomic classification.</title>
        <authorList>
            <person name="Goeker M."/>
        </authorList>
    </citation>
    <scope>NUCLEOTIDE SEQUENCE [LARGE SCALE GENOMIC DNA]</scope>
    <source>
        <strain evidence="9 10">DSM 100433</strain>
    </source>
</reference>
<evidence type="ECO:0000313" key="10">
    <source>
        <dbReference type="Proteomes" id="UP000294682"/>
    </source>
</evidence>
<dbReference type="GO" id="GO:0005886">
    <property type="term" value="C:plasma membrane"/>
    <property type="evidence" value="ECO:0007669"/>
    <property type="project" value="UniProtKB-SubCell"/>
</dbReference>
<organism evidence="9 10">
    <name type="scientific">Harryflintia acetispora</name>
    <dbReference type="NCBI Taxonomy" id="1849041"/>
    <lineage>
        <taxon>Bacteria</taxon>
        <taxon>Bacillati</taxon>
        <taxon>Bacillota</taxon>
        <taxon>Clostridia</taxon>
        <taxon>Eubacteriales</taxon>
        <taxon>Oscillospiraceae</taxon>
        <taxon>Harryflintia</taxon>
    </lineage>
</organism>
<evidence type="ECO:0000256" key="2">
    <source>
        <dbReference type="ARBA" id="ARBA00022448"/>
    </source>
</evidence>
<dbReference type="InterPro" id="IPR035277">
    <property type="entry name" value="MalF_N"/>
</dbReference>
<accession>A0A9X8ULF4</accession>
<keyword evidence="2 7" id="KW-0813">Transport</keyword>
<evidence type="ECO:0000313" key="9">
    <source>
        <dbReference type="EMBL" id="TCL44754.1"/>
    </source>
</evidence>
<comment type="caution">
    <text evidence="9">The sequence shown here is derived from an EMBL/GenBank/DDBJ whole genome shotgun (WGS) entry which is preliminary data.</text>
</comment>
<dbReference type="PROSITE" id="PS50928">
    <property type="entry name" value="ABC_TM1"/>
    <property type="match status" value="1"/>
</dbReference>
<protein>
    <submittedName>
        <fullName evidence="9">Carbohydrate ABC transporter membrane protein 1 (CUT1 family)</fullName>
    </submittedName>
</protein>
<feature type="domain" description="ABC transmembrane type-1" evidence="8">
    <location>
        <begin position="78"/>
        <end position="292"/>
    </location>
</feature>
<evidence type="ECO:0000256" key="1">
    <source>
        <dbReference type="ARBA" id="ARBA00004651"/>
    </source>
</evidence>
<evidence type="ECO:0000259" key="8">
    <source>
        <dbReference type="PROSITE" id="PS50928"/>
    </source>
</evidence>
<dbReference type="InterPro" id="IPR000515">
    <property type="entry name" value="MetI-like"/>
</dbReference>
<dbReference type="SUPFAM" id="SSF161098">
    <property type="entry name" value="MetI-like"/>
    <property type="match status" value="1"/>
</dbReference>
<keyword evidence="3" id="KW-1003">Cell membrane</keyword>
<dbReference type="PANTHER" id="PTHR43005">
    <property type="entry name" value="BLR7065 PROTEIN"/>
    <property type="match status" value="1"/>
</dbReference>
<feature type="transmembrane region" description="Helical" evidence="7">
    <location>
        <begin position="115"/>
        <end position="136"/>
    </location>
</feature>
<keyword evidence="6 7" id="KW-0472">Membrane</keyword>
<gene>
    <name evidence="9" type="ORF">EDD78_102380</name>
</gene>
<comment type="similarity">
    <text evidence="7">Belongs to the binding-protein-dependent transport system permease family.</text>
</comment>
<dbReference type="PANTHER" id="PTHR43005:SF1">
    <property type="entry name" value="SPERMIDINE_PUTRESCINE TRANSPORT SYSTEM PERMEASE PROTEIN"/>
    <property type="match status" value="1"/>
</dbReference>
<proteinExistence type="inferred from homology"/>
<feature type="transmembrane region" description="Helical" evidence="7">
    <location>
        <begin position="166"/>
        <end position="187"/>
    </location>
</feature>
<dbReference type="InterPro" id="IPR035906">
    <property type="entry name" value="MetI-like_sf"/>
</dbReference>
<dbReference type="Gene3D" id="1.20.58.370">
    <property type="entry name" value="MalF N-terminal region-like"/>
    <property type="match status" value="1"/>
</dbReference>
<dbReference type="Proteomes" id="UP000294682">
    <property type="component" value="Unassembled WGS sequence"/>
</dbReference>
<feature type="transmembrane region" description="Helical" evidence="7">
    <location>
        <begin position="226"/>
        <end position="246"/>
    </location>
</feature>
<dbReference type="AlphaFoldDB" id="A0A9X8ULF4"/>
<comment type="subcellular location">
    <subcellularLocation>
        <location evidence="1 7">Cell membrane</location>
        <topology evidence="1 7">Multi-pass membrane protein</topology>
    </subcellularLocation>
</comment>
<dbReference type="EMBL" id="SLUK01000002">
    <property type="protein sequence ID" value="TCL44754.1"/>
    <property type="molecule type" value="Genomic_DNA"/>
</dbReference>
<evidence type="ECO:0000256" key="4">
    <source>
        <dbReference type="ARBA" id="ARBA00022692"/>
    </source>
</evidence>
<keyword evidence="5 7" id="KW-1133">Transmembrane helix</keyword>